<feature type="domain" description="HTH cro/C1-type" evidence="2">
    <location>
        <begin position="7"/>
        <end position="61"/>
    </location>
</feature>
<accession>A0A1M5T268</accession>
<dbReference type="Gene3D" id="1.10.260.40">
    <property type="entry name" value="lambda repressor-like DNA-binding domains"/>
    <property type="match status" value="1"/>
</dbReference>
<dbReference type="InterPro" id="IPR010982">
    <property type="entry name" value="Lambda_DNA-bd_dom_sf"/>
</dbReference>
<evidence type="ECO:0000313" key="3">
    <source>
        <dbReference type="EMBL" id="SHH44869.1"/>
    </source>
</evidence>
<sequence length="108" mass="12111">MSFAENLKQIRNEKHITQEKLAELLDVTRQAISKWEQGVGYPETEKLIKLSKVLNASLDWLLETELRNKEKADIQSPIPPGVMAGVEVFSSAINVLTGESMTKVNDND</sequence>
<name>A0A1M5T268_9CLOT</name>
<dbReference type="SMART" id="SM00530">
    <property type="entry name" value="HTH_XRE"/>
    <property type="match status" value="1"/>
</dbReference>
<dbReference type="AlphaFoldDB" id="A0A1M5T268"/>
<dbReference type="GO" id="GO:0003677">
    <property type="term" value="F:DNA binding"/>
    <property type="evidence" value="ECO:0007669"/>
    <property type="project" value="UniProtKB-KW"/>
</dbReference>
<proteinExistence type="predicted"/>
<dbReference type="Proteomes" id="UP000184241">
    <property type="component" value="Unassembled WGS sequence"/>
</dbReference>
<dbReference type="EMBL" id="FQXU01000003">
    <property type="protein sequence ID" value="SHH44869.1"/>
    <property type="molecule type" value="Genomic_DNA"/>
</dbReference>
<keyword evidence="1 3" id="KW-0238">DNA-binding</keyword>
<evidence type="ECO:0000256" key="1">
    <source>
        <dbReference type="ARBA" id="ARBA00023125"/>
    </source>
</evidence>
<dbReference type="CDD" id="cd00093">
    <property type="entry name" value="HTH_XRE"/>
    <property type="match status" value="1"/>
</dbReference>
<dbReference type="Pfam" id="PF01381">
    <property type="entry name" value="HTH_3"/>
    <property type="match status" value="1"/>
</dbReference>
<gene>
    <name evidence="3" type="ORF">SAMN02745941_00086</name>
</gene>
<dbReference type="SUPFAM" id="SSF47413">
    <property type="entry name" value="lambda repressor-like DNA-binding domains"/>
    <property type="match status" value="1"/>
</dbReference>
<reference evidence="3 4" key="1">
    <citation type="submission" date="2016-11" db="EMBL/GenBank/DDBJ databases">
        <authorList>
            <person name="Jaros S."/>
            <person name="Januszkiewicz K."/>
            <person name="Wedrychowicz H."/>
        </authorList>
    </citation>
    <scope>NUCLEOTIDE SEQUENCE [LARGE SCALE GENOMIC DNA]</scope>
    <source>
        <strain evidence="3 4">DSM 6191</strain>
    </source>
</reference>
<dbReference type="PANTHER" id="PTHR46558">
    <property type="entry name" value="TRACRIPTIONAL REGULATORY PROTEIN-RELATED-RELATED"/>
    <property type="match status" value="1"/>
</dbReference>
<dbReference type="InterPro" id="IPR001387">
    <property type="entry name" value="Cro/C1-type_HTH"/>
</dbReference>
<dbReference type="RefSeq" id="WP_073015768.1">
    <property type="nucleotide sequence ID" value="NZ_FQXU01000003.1"/>
</dbReference>
<organism evidence="3 4">
    <name type="scientific">Clostridium intestinale DSM 6191</name>
    <dbReference type="NCBI Taxonomy" id="1121320"/>
    <lineage>
        <taxon>Bacteria</taxon>
        <taxon>Bacillati</taxon>
        <taxon>Bacillota</taxon>
        <taxon>Clostridia</taxon>
        <taxon>Eubacteriales</taxon>
        <taxon>Clostridiaceae</taxon>
        <taxon>Clostridium</taxon>
    </lineage>
</organism>
<evidence type="ECO:0000313" key="4">
    <source>
        <dbReference type="Proteomes" id="UP000184241"/>
    </source>
</evidence>
<dbReference type="PANTHER" id="PTHR46558:SF13">
    <property type="entry name" value="HTH-TYPE TRANSCRIPTIONAL REGULATOR IMMR"/>
    <property type="match status" value="1"/>
</dbReference>
<evidence type="ECO:0000259" key="2">
    <source>
        <dbReference type="PROSITE" id="PS50943"/>
    </source>
</evidence>
<dbReference type="PROSITE" id="PS50943">
    <property type="entry name" value="HTH_CROC1"/>
    <property type="match status" value="1"/>
</dbReference>
<protein>
    <submittedName>
        <fullName evidence="3">DNA-binding transcriptional regulator, XRE-family HTH domain</fullName>
    </submittedName>
</protein>